<protein>
    <recommendedName>
        <fullName evidence="1">Aminoglycoside phosphotransferase domain-containing protein</fullName>
    </recommendedName>
</protein>
<keyword evidence="3" id="KW-1185">Reference proteome</keyword>
<dbReference type="InterPro" id="IPR051678">
    <property type="entry name" value="AGP_Transferase"/>
</dbReference>
<organism evidence="2 3">
    <name type="scientific">Hohenbuehelia grisea</name>
    <dbReference type="NCBI Taxonomy" id="104357"/>
    <lineage>
        <taxon>Eukaryota</taxon>
        <taxon>Fungi</taxon>
        <taxon>Dikarya</taxon>
        <taxon>Basidiomycota</taxon>
        <taxon>Agaricomycotina</taxon>
        <taxon>Agaricomycetes</taxon>
        <taxon>Agaricomycetidae</taxon>
        <taxon>Agaricales</taxon>
        <taxon>Pleurotineae</taxon>
        <taxon>Pleurotaceae</taxon>
        <taxon>Hohenbuehelia</taxon>
    </lineage>
</organism>
<evidence type="ECO:0000259" key="1">
    <source>
        <dbReference type="Pfam" id="PF01636"/>
    </source>
</evidence>
<accession>A0ABR3JH21</accession>
<dbReference type="EMBL" id="JASNQZ010000007">
    <property type="protein sequence ID" value="KAL0954972.1"/>
    <property type="molecule type" value="Genomic_DNA"/>
</dbReference>
<feature type="domain" description="Aminoglycoside phosphotransferase" evidence="1">
    <location>
        <begin position="102"/>
        <end position="300"/>
    </location>
</feature>
<evidence type="ECO:0000313" key="3">
    <source>
        <dbReference type="Proteomes" id="UP001556367"/>
    </source>
</evidence>
<reference evidence="3" key="1">
    <citation type="submission" date="2024-06" db="EMBL/GenBank/DDBJ databases">
        <title>Multi-omics analyses provide insights into the biosynthesis of the anticancer antibiotic pleurotin in Hohenbuehelia grisea.</title>
        <authorList>
            <person name="Weaver J.A."/>
            <person name="Alberti F."/>
        </authorList>
    </citation>
    <scope>NUCLEOTIDE SEQUENCE [LARGE SCALE GENOMIC DNA]</scope>
    <source>
        <strain evidence="3">T-177</strain>
    </source>
</reference>
<dbReference type="PANTHER" id="PTHR21310:SF15">
    <property type="entry name" value="AMINOGLYCOSIDE PHOSPHOTRANSFERASE DOMAIN-CONTAINING PROTEIN"/>
    <property type="match status" value="1"/>
</dbReference>
<dbReference type="InterPro" id="IPR002575">
    <property type="entry name" value="Aminoglycoside_PTrfase"/>
</dbReference>
<dbReference type="Proteomes" id="UP001556367">
    <property type="component" value="Unassembled WGS sequence"/>
</dbReference>
<gene>
    <name evidence="2" type="ORF">HGRIS_003902</name>
</gene>
<sequence>MQSSPLINTSDPLIESRVSETLPELNTLLDKIRRVDLAKYAEALRPGMHPVCQIPDDASSLLRGGMNVHIPVTFNDGTKWLARVRQQNTAYPVAGQAKHMIMHSEIETMRVLKAAGIKVPNAFAPTNVEPGFQGIDFFFVEFVDGSACNAPVAEGALTQEQQSVLIHSIAAFYVGLSELTFLGVGSLVRDPSTTKCNVGPLISLDFCSDESPFFFGPFQSSAHKYLAHIEHILSEISRGRAFTENAAEVYVTHLWLKDLLHDSKHFWEEGPTYIKHADDKGDQIMIDADGHITGVVDWEWAYTASKSEAFAAPLALVDVKAFFDGSNELSVNEERLVNAYEALGRPDLATCVRNGKVHQRLLMVIGQEPDVLQLHALEHALTKEKGVEETTGEWVAGMLNKYKDDVNLRKLRRLP</sequence>
<dbReference type="PANTHER" id="PTHR21310">
    <property type="entry name" value="AMINOGLYCOSIDE PHOSPHOTRANSFERASE-RELATED-RELATED"/>
    <property type="match status" value="1"/>
</dbReference>
<dbReference type="Pfam" id="PF01636">
    <property type="entry name" value="APH"/>
    <property type="match status" value="1"/>
</dbReference>
<dbReference type="SUPFAM" id="SSF56112">
    <property type="entry name" value="Protein kinase-like (PK-like)"/>
    <property type="match status" value="1"/>
</dbReference>
<dbReference type="InterPro" id="IPR011009">
    <property type="entry name" value="Kinase-like_dom_sf"/>
</dbReference>
<proteinExistence type="predicted"/>
<name>A0ABR3JH21_9AGAR</name>
<evidence type="ECO:0000313" key="2">
    <source>
        <dbReference type="EMBL" id="KAL0954972.1"/>
    </source>
</evidence>
<comment type="caution">
    <text evidence="2">The sequence shown here is derived from an EMBL/GenBank/DDBJ whole genome shotgun (WGS) entry which is preliminary data.</text>
</comment>